<organism evidence="8 9">
    <name type="scientific">Dysgonomonas termitidis</name>
    <dbReference type="NCBI Taxonomy" id="1516126"/>
    <lineage>
        <taxon>Bacteria</taxon>
        <taxon>Pseudomonadati</taxon>
        <taxon>Bacteroidota</taxon>
        <taxon>Bacteroidia</taxon>
        <taxon>Bacteroidales</taxon>
        <taxon>Dysgonomonadaceae</taxon>
        <taxon>Dysgonomonas</taxon>
    </lineage>
</organism>
<evidence type="ECO:0000256" key="4">
    <source>
        <dbReference type="ARBA" id="ARBA00023136"/>
    </source>
</evidence>
<dbReference type="PROSITE" id="PS51257">
    <property type="entry name" value="PROKAR_LIPOPROTEIN"/>
    <property type="match status" value="1"/>
</dbReference>
<dbReference type="InterPro" id="IPR011990">
    <property type="entry name" value="TPR-like_helical_dom_sf"/>
</dbReference>
<keyword evidence="3" id="KW-0732">Signal</keyword>
<sequence length="696" mass="79219">MKKIIIILSIVVGLSLTLGGCSDYLDSDYLFDERRSIEDVFQNRDYANQWLADAYYFMSIGQIQDVSSKKSVPYNFADDMYFGDESEGYARWKSGQYNENGSRGETEPIWKNAYRGIRQASIFMQNIDKSKVFNVSEIRDLKGQAYFLRAYFYWYMLRLFGPIPIIEDGTVDYMQSYDEIAQARNTYDECVDFIVGDLIKAAELLPADIRPVQDIARPNRGAALALRAKVLLFAASPLYNGKTPVEIASVLVNKDGTRLLPEAYDESKWAKAAAAALDVMNMGIYSLHYVKVKNEGDIAYPKTLPPFDDNDFVNGSWPNGYNDIDPFESYRSLFNGDTPANELMQTELIFTRGQNGSGEDVATMVLHQLPRQHGKGYNSHGMTLKQCDAYYMADGTDCPGMNSMYAAIPGYTGRYNTNPRETGFVTASELANYPELGEKGVGVSKQFARREPRFYASVAYNGSTWNFLNYNQATDEKPNLPIFYYRGGDNGYTNATYWLRTGIGIKKYVSPQDISNTLVTSYDKSRFTKKVDPAIRYAEILLIYAEAVNELNGQYTIPTWNGNGEHTIKRTPDELKRAIRPIRMRAGVPDYSQDVYGNSDLFRIKLKRERQIELFAEGHRYFDLRRWCDAPFEEAAQVYGYNAYATQDLAVEFHIPTLVPSLPSIFATRMWLLPINHKELRNNPKLVQNPGWTTPE</sequence>
<keyword evidence="5" id="KW-0998">Cell outer membrane</keyword>
<dbReference type="RefSeq" id="WP_379993345.1">
    <property type="nucleotide sequence ID" value="NZ_JBHSGN010000004.1"/>
</dbReference>
<dbReference type="Proteomes" id="UP001596023">
    <property type="component" value="Unassembled WGS sequence"/>
</dbReference>
<dbReference type="Pfam" id="PF07980">
    <property type="entry name" value="SusD_RagB"/>
    <property type="match status" value="1"/>
</dbReference>
<evidence type="ECO:0000256" key="1">
    <source>
        <dbReference type="ARBA" id="ARBA00004442"/>
    </source>
</evidence>
<dbReference type="InterPro" id="IPR012944">
    <property type="entry name" value="SusD_RagB_dom"/>
</dbReference>
<protein>
    <submittedName>
        <fullName evidence="8">RagB/SusD family nutrient uptake outer membrane protein</fullName>
    </submittedName>
</protein>
<evidence type="ECO:0000256" key="5">
    <source>
        <dbReference type="ARBA" id="ARBA00023237"/>
    </source>
</evidence>
<dbReference type="Gene3D" id="1.25.40.390">
    <property type="match status" value="1"/>
</dbReference>
<accession>A0ABV9KQS9</accession>
<keyword evidence="9" id="KW-1185">Reference proteome</keyword>
<proteinExistence type="inferred from homology"/>
<evidence type="ECO:0000259" key="6">
    <source>
        <dbReference type="Pfam" id="PF07980"/>
    </source>
</evidence>
<comment type="subcellular location">
    <subcellularLocation>
        <location evidence="1">Cell outer membrane</location>
    </subcellularLocation>
</comment>
<dbReference type="SUPFAM" id="SSF48452">
    <property type="entry name" value="TPR-like"/>
    <property type="match status" value="1"/>
</dbReference>
<feature type="domain" description="RagB/SusD" evidence="6">
    <location>
        <begin position="362"/>
        <end position="692"/>
    </location>
</feature>
<evidence type="ECO:0000256" key="3">
    <source>
        <dbReference type="ARBA" id="ARBA00022729"/>
    </source>
</evidence>
<dbReference type="EMBL" id="JBHSGN010000004">
    <property type="protein sequence ID" value="MFC4672164.1"/>
    <property type="molecule type" value="Genomic_DNA"/>
</dbReference>
<evidence type="ECO:0000313" key="9">
    <source>
        <dbReference type="Proteomes" id="UP001596023"/>
    </source>
</evidence>
<evidence type="ECO:0000256" key="2">
    <source>
        <dbReference type="ARBA" id="ARBA00006275"/>
    </source>
</evidence>
<comment type="caution">
    <text evidence="8">The sequence shown here is derived from an EMBL/GenBank/DDBJ whole genome shotgun (WGS) entry which is preliminary data.</text>
</comment>
<dbReference type="InterPro" id="IPR033985">
    <property type="entry name" value="SusD-like_N"/>
</dbReference>
<feature type="domain" description="SusD-like N-terminal" evidence="7">
    <location>
        <begin position="97"/>
        <end position="232"/>
    </location>
</feature>
<name>A0ABV9KQS9_9BACT</name>
<comment type="similarity">
    <text evidence="2">Belongs to the SusD family.</text>
</comment>
<dbReference type="Pfam" id="PF14322">
    <property type="entry name" value="SusD-like_3"/>
    <property type="match status" value="1"/>
</dbReference>
<keyword evidence="4" id="KW-0472">Membrane</keyword>
<reference evidence="9" key="1">
    <citation type="journal article" date="2019" name="Int. J. Syst. Evol. Microbiol.">
        <title>The Global Catalogue of Microorganisms (GCM) 10K type strain sequencing project: providing services to taxonomists for standard genome sequencing and annotation.</title>
        <authorList>
            <consortium name="The Broad Institute Genomics Platform"/>
            <consortium name="The Broad Institute Genome Sequencing Center for Infectious Disease"/>
            <person name="Wu L."/>
            <person name="Ma J."/>
        </authorList>
    </citation>
    <scope>NUCLEOTIDE SEQUENCE [LARGE SCALE GENOMIC DNA]</scope>
    <source>
        <strain evidence="9">CCUG 66188</strain>
    </source>
</reference>
<evidence type="ECO:0000259" key="7">
    <source>
        <dbReference type="Pfam" id="PF14322"/>
    </source>
</evidence>
<evidence type="ECO:0000313" key="8">
    <source>
        <dbReference type="EMBL" id="MFC4672164.1"/>
    </source>
</evidence>
<gene>
    <name evidence="8" type="ORF">ACFO6W_00505</name>
</gene>